<dbReference type="Proteomes" id="UP000009256">
    <property type="component" value="Chromosome"/>
</dbReference>
<protein>
    <recommendedName>
        <fullName evidence="1">DUF6922 domain-containing protein</fullName>
    </recommendedName>
</protein>
<accession>E4S7I3</accession>
<dbReference type="OrthoDB" id="9787886at2"/>
<sequence length="101" mass="12308">MRNNSSIPPEFNKFFWDVDINKLDVWNNRCFIITRILNFGDLEAVRWLFKTYGEETIKETVKISRSLLPKPARFWQAYFDLKEEEIRCFKVYKEIEGLFNF</sequence>
<keyword evidence="3" id="KW-1185">Reference proteome</keyword>
<feature type="domain" description="DUF6922" evidence="1">
    <location>
        <begin position="12"/>
        <end position="61"/>
    </location>
</feature>
<dbReference type="STRING" id="632335.Calkr_0264"/>
<proteinExistence type="predicted"/>
<dbReference type="eggNOG" id="ENOG5032YKX">
    <property type="taxonomic scope" value="Bacteria"/>
</dbReference>
<dbReference type="AlphaFoldDB" id="E4S7I3"/>
<evidence type="ECO:0000313" key="3">
    <source>
        <dbReference type="Proteomes" id="UP000009256"/>
    </source>
</evidence>
<dbReference type="EMBL" id="CP002326">
    <property type="protein sequence ID" value="ADQ39828.1"/>
    <property type="molecule type" value="Genomic_DNA"/>
</dbReference>
<dbReference type="KEGG" id="cki:Calkr_0264"/>
<dbReference type="Pfam" id="PF21956">
    <property type="entry name" value="DUF6922"/>
    <property type="match status" value="1"/>
</dbReference>
<dbReference type="InterPro" id="IPR053830">
    <property type="entry name" value="DUF6922"/>
</dbReference>
<evidence type="ECO:0000259" key="1">
    <source>
        <dbReference type="Pfam" id="PF21956"/>
    </source>
</evidence>
<dbReference type="HOGENOM" id="CLU_153917_1_0_9"/>
<dbReference type="RefSeq" id="WP_013431676.1">
    <property type="nucleotide sequence ID" value="NC_014721.1"/>
</dbReference>
<reference key="1">
    <citation type="submission" date="2010-11" db="EMBL/GenBank/DDBJ databases">
        <title>Complete sequence of chromosome of Caldicellulosiruptor kristjanssonii 177R1B.</title>
        <authorList>
            <consortium name="US DOE Joint Genome Institute"/>
            <person name="Lucas S."/>
            <person name="Copeland A."/>
            <person name="Lapidus A."/>
            <person name="Cheng J.-F."/>
            <person name="Bruce D."/>
            <person name="Goodwin L."/>
            <person name="Pitluck S."/>
            <person name="Davenport K."/>
            <person name="Detter J.C."/>
            <person name="Han C."/>
            <person name="Tapia R."/>
            <person name="Land M."/>
            <person name="Hauser L."/>
            <person name="Jeffries C."/>
            <person name="Kyrpides N."/>
            <person name="Ivanova N."/>
            <person name="Mikhailova N."/>
            <person name="Blumer-Schuette S.E."/>
            <person name="Kelly R.M."/>
            <person name="Woyke T."/>
        </authorList>
    </citation>
    <scope>NUCLEOTIDE SEQUENCE</scope>
    <source>
        <strain>177R1B</strain>
    </source>
</reference>
<name>E4S7I3_CALA7</name>
<gene>
    <name evidence="2" type="ordered locus">Calkr_0264</name>
</gene>
<evidence type="ECO:0000313" key="2">
    <source>
        <dbReference type="EMBL" id="ADQ39828.1"/>
    </source>
</evidence>
<organism evidence="2 3">
    <name type="scientific">Caldicellulosiruptor acetigenus (strain ATCC 700853 / DSM 12137 / I77R1B)</name>
    <name type="common">Caldicellulosiruptor kristjanssonii</name>
    <dbReference type="NCBI Taxonomy" id="632335"/>
    <lineage>
        <taxon>Bacteria</taxon>
        <taxon>Bacillati</taxon>
        <taxon>Bacillota</taxon>
        <taxon>Bacillota incertae sedis</taxon>
        <taxon>Caldicellulosiruptorales</taxon>
        <taxon>Caldicellulosiruptoraceae</taxon>
        <taxon>Caldicellulosiruptor</taxon>
    </lineage>
</organism>
<reference evidence="2 3" key="2">
    <citation type="journal article" date="2011" name="J. Bacteriol.">
        <title>Complete genome sequences for the anaerobic, extremely thermophilic plant biomass-degrading bacteria Caldicellulosiruptor hydrothermalis, Caldicellulosiruptor kristjanssonii, Caldicellulosiruptor kronotskyensis, Caldicellulosiruptor owensenis, and Caldicellulosiruptor lactoaceticus.</title>
        <authorList>
            <person name="Blumer-Schuette S.E."/>
            <person name="Ozdemir I."/>
            <person name="Mistry D."/>
            <person name="Lucas S."/>
            <person name="Lapidus A."/>
            <person name="Cheng J.F."/>
            <person name="Goodwin L.A."/>
            <person name="Pitluck S."/>
            <person name="Land M.L."/>
            <person name="Hauser L.J."/>
            <person name="Woyke T."/>
            <person name="Mikhailova N."/>
            <person name="Pati A."/>
            <person name="Kyrpides N.C."/>
            <person name="Ivanova N."/>
            <person name="Detter J.C."/>
            <person name="Walston-Davenport K."/>
            <person name="Han S."/>
            <person name="Adams M.W."/>
            <person name="Kelly R.M."/>
        </authorList>
    </citation>
    <scope>NUCLEOTIDE SEQUENCE [LARGE SCALE GENOMIC DNA]</scope>
    <source>
        <strain evidence="3">ATCC 700853 / DSM 12137 / I77R1B</strain>
    </source>
</reference>